<keyword evidence="2 5" id="KW-0238">DNA-binding</keyword>
<dbReference type="InterPro" id="IPR028082">
    <property type="entry name" value="Peripla_BP_I"/>
</dbReference>
<dbReference type="EMBL" id="JBCHKQ010000001">
    <property type="protein sequence ID" value="MEM5947096.1"/>
    <property type="molecule type" value="Genomic_DNA"/>
</dbReference>
<protein>
    <submittedName>
        <fullName evidence="5">LacI family DNA-binding transcriptional regulator</fullName>
    </submittedName>
</protein>
<dbReference type="PANTHER" id="PTHR30146">
    <property type="entry name" value="LACI-RELATED TRANSCRIPTIONAL REPRESSOR"/>
    <property type="match status" value="1"/>
</dbReference>
<feature type="domain" description="HTH lacI-type" evidence="4">
    <location>
        <begin position="3"/>
        <end position="57"/>
    </location>
</feature>
<evidence type="ECO:0000313" key="6">
    <source>
        <dbReference type="Proteomes" id="UP001466331"/>
    </source>
</evidence>
<dbReference type="InterPro" id="IPR001761">
    <property type="entry name" value="Peripla_BP/Lac1_sug-bd_dom"/>
</dbReference>
<keyword evidence="1" id="KW-0805">Transcription regulation</keyword>
<dbReference type="Pfam" id="PF00356">
    <property type="entry name" value="LacI"/>
    <property type="match status" value="1"/>
</dbReference>
<dbReference type="SUPFAM" id="SSF47413">
    <property type="entry name" value="lambda repressor-like DNA-binding domains"/>
    <property type="match status" value="1"/>
</dbReference>
<dbReference type="PROSITE" id="PS00356">
    <property type="entry name" value="HTH_LACI_1"/>
    <property type="match status" value="1"/>
</dbReference>
<proteinExistence type="predicted"/>
<dbReference type="RefSeq" id="WP_420068549.1">
    <property type="nucleotide sequence ID" value="NZ_JBCHKQ010000001.1"/>
</dbReference>
<dbReference type="PRINTS" id="PR00036">
    <property type="entry name" value="HTHLACI"/>
</dbReference>
<name>A0ABU9U8V2_9SPIR</name>
<organism evidence="5 6">
    <name type="scientific">Rarispira pelagica</name>
    <dbReference type="NCBI Taxonomy" id="3141764"/>
    <lineage>
        <taxon>Bacteria</taxon>
        <taxon>Pseudomonadati</taxon>
        <taxon>Spirochaetota</taxon>
        <taxon>Spirochaetia</taxon>
        <taxon>Winmispirales</taxon>
        <taxon>Winmispiraceae</taxon>
        <taxon>Rarispira</taxon>
    </lineage>
</organism>
<evidence type="ECO:0000256" key="3">
    <source>
        <dbReference type="ARBA" id="ARBA00023163"/>
    </source>
</evidence>
<dbReference type="PROSITE" id="PS50932">
    <property type="entry name" value="HTH_LACI_2"/>
    <property type="match status" value="1"/>
</dbReference>
<evidence type="ECO:0000313" key="5">
    <source>
        <dbReference type="EMBL" id="MEM5947096.1"/>
    </source>
</evidence>
<dbReference type="Proteomes" id="UP001466331">
    <property type="component" value="Unassembled WGS sequence"/>
</dbReference>
<dbReference type="PANTHER" id="PTHR30146:SF109">
    <property type="entry name" value="HTH-TYPE TRANSCRIPTIONAL REGULATOR GALS"/>
    <property type="match status" value="1"/>
</dbReference>
<dbReference type="Gene3D" id="1.10.260.40">
    <property type="entry name" value="lambda repressor-like DNA-binding domains"/>
    <property type="match status" value="1"/>
</dbReference>
<gene>
    <name evidence="5" type="ORF">WKV44_00905</name>
</gene>
<dbReference type="SMART" id="SM00354">
    <property type="entry name" value="HTH_LACI"/>
    <property type="match status" value="1"/>
</dbReference>
<dbReference type="InterPro" id="IPR000843">
    <property type="entry name" value="HTH_LacI"/>
</dbReference>
<keyword evidence="3" id="KW-0804">Transcription</keyword>
<reference evidence="5 6" key="1">
    <citation type="submission" date="2024-03" db="EMBL/GenBank/DDBJ databases">
        <title>Ignisphaera cupida sp. nov., a hyperthermophilic hydrolytic archaeon from a hot spring of Kamchatka, and proposal of Ignisphaeraceae fam. nov.</title>
        <authorList>
            <person name="Podosokorskaya O.A."/>
            <person name="Elcheninov A.G."/>
            <person name="Maltseva A.I."/>
            <person name="Zayulina K.S."/>
            <person name="Novikov A."/>
            <person name="Merkel A.Y."/>
        </authorList>
    </citation>
    <scope>NUCLEOTIDE SEQUENCE [LARGE SCALE GENOMIC DNA]</scope>
    <source>
        <strain evidence="5 6">38H-sp</strain>
    </source>
</reference>
<dbReference type="InterPro" id="IPR010982">
    <property type="entry name" value="Lambda_DNA-bd_dom_sf"/>
</dbReference>
<dbReference type="GO" id="GO:0003677">
    <property type="term" value="F:DNA binding"/>
    <property type="evidence" value="ECO:0007669"/>
    <property type="project" value="UniProtKB-KW"/>
</dbReference>
<accession>A0ABU9U8V2</accession>
<sequence length="338" mass="38347">MKLTINEIARLANVSKSTVSKVLNNYPGINKNTREKVLKIVKETQYEPNIIARALSSKKTGNIGLLIPHSPEHTISGAYWTTFISRITIELSAHDYNLLLLLPHEEGKLEDIFRLVLKRGIVDGLIIGSECLDRHWLSELKNNNIPFVMLGKNPDFTHYSVDIDNEDAACKATEHLIEQGYRRIALIAGPINFYYNSERAKGYRKAITTHSLEYSRELYLPYDNYQRLREEVESIITGAAPADALLVTAGGDFMLEVLDSIKKTGRKPPQTGFVSFDDYRYLDHINPPVSAVSQPMVEMSKASVDILVKLLKKQEPEEKEVFFKAKLNIRKSSLKNRN</sequence>
<evidence type="ECO:0000259" key="4">
    <source>
        <dbReference type="PROSITE" id="PS50932"/>
    </source>
</evidence>
<dbReference type="SUPFAM" id="SSF53822">
    <property type="entry name" value="Periplasmic binding protein-like I"/>
    <property type="match status" value="1"/>
</dbReference>
<keyword evidence="6" id="KW-1185">Reference proteome</keyword>
<evidence type="ECO:0000256" key="2">
    <source>
        <dbReference type="ARBA" id="ARBA00023125"/>
    </source>
</evidence>
<dbReference type="CDD" id="cd01392">
    <property type="entry name" value="HTH_LacI"/>
    <property type="match status" value="1"/>
</dbReference>
<dbReference type="CDD" id="cd06267">
    <property type="entry name" value="PBP1_LacI_sugar_binding-like"/>
    <property type="match status" value="1"/>
</dbReference>
<dbReference type="Pfam" id="PF00532">
    <property type="entry name" value="Peripla_BP_1"/>
    <property type="match status" value="1"/>
</dbReference>
<evidence type="ECO:0000256" key="1">
    <source>
        <dbReference type="ARBA" id="ARBA00023015"/>
    </source>
</evidence>
<dbReference type="Gene3D" id="3.40.50.2300">
    <property type="match status" value="2"/>
</dbReference>
<comment type="caution">
    <text evidence="5">The sequence shown here is derived from an EMBL/GenBank/DDBJ whole genome shotgun (WGS) entry which is preliminary data.</text>
</comment>